<proteinExistence type="predicted"/>
<evidence type="ECO:0000256" key="5">
    <source>
        <dbReference type="ARBA" id="ARBA00023242"/>
    </source>
</evidence>
<feature type="compositionally biased region" description="Low complexity" evidence="6">
    <location>
        <begin position="183"/>
        <end position="194"/>
    </location>
</feature>
<evidence type="ECO:0000259" key="7">
    <source>
        <dbReference type="PROSITE" id="PS50048"/>
    </source>
</evidence>
<sequence>MSGDDSDVGRRGWSSEGFRNVEADPPPPDFLHLLRLIPLNSCIDYRGIETYWPSFTMVDNSRRDRSRARIRKTSEICAQCRNRKVRCDGDPRGCSNCKRLRFECSLVTSPTDKDGLPELLERRRVWRACIRCRDRKLKCSGESPACSRCAQRGVTCQYPSSATVVSINTQGVIQPASFNSHASTSQQMQSQGSSHPEPAQITADAQSGVSTLSLELEIDKLVVKQHIDAFFEFIYPIPCYGFLHRASLLQAWSRGQLSPLVLRAICSLTTRFIHPNDPKHADLARKWIQETESELLSRLAEPRVSDVEAWLLVTLDQYLSRQFSKMLVSMSLTSRLAYILRLNHENERPSFLLQERRRRLMWSIFTTDTLYSSGKTEFTSCTTETLHIRLPCNEKSFSMDMPVSTGLLSSEIDASGESNIGLLGYCLRVLDIRDRCQRLTLKISNHRKLSQDSLTAVQSIENELQRFGSSLPERYRFDVKSFSLRAFSPSRTPFLMLHAWWHQTHCDLFRFAIPGFREGLPIAEISQLSPEFATSCREKCLAHALSVSRILETPKLVGGADLISDPSLAMCAFHSARIISRLGQHPMGNLPQDELVARLSACAAALGEQAIIYPTSAILKKGIMDLVSDAQRDRDGQFACPSIWEEEERETNPLGSSAILGGGATRQEIYSKHSVSEVVQSLHFEPGDVDEDNANTQEAAGTNETDSAYHESRGNLMNLQPTEVQRQTTMPEHLDTSMHDFDGYPGGSLGYSEEFLALGADPRHDYGQPDLFMDSFWPLMEGDWMPGQV</sequence>
<evidence type="ECO:0000313" key="8">
    <source>
        <dbReference type="EMBL" id="RSM02535.1"/>
    </source>
</evidence>
<evidence type="ECO:0000256" key="4">
    <source>
        <dbReference type="ARBA" id="ARBA00023163"/>
    </source>
</evidence>
<dbReference type="AlphaFoldDB" id="A0A428TKJ4"/>
<feature type="domain" description="Zn(2)-C6 fungal-type" evidence="7">
    <location>
        <begin position="76"/>
        <end position="106"/>
    </location>
</feature>
<dbReference type="Proteomes" id="UP000288429">
    <property type="component" value="Unassembled WGS sequence"/>
</dbReference>
<dbReference type="PROSITE" id="PS00463">
    <property type="entry name" value="ZN2_CY6_FUNGAL_1"/>
    <property type="match status" value="1"/>
</dbReference>
<dbReference type="GO" id="GO:0003677">
    <property type="term" value="F:DNA binding"/>
    <property type="evidence" value="ECO:0007669"/>
    <property type="project" value="InterPro"/>
</dbReference>
<keyword evidence="9" id="KW-1185">Reference proteome</keyword>
<evidence type="ECO:0000313" key="9">
    <source>
        <dbReference type="Proteomes" id="UP000288429"/>
    </source>
</evidence>
<comment type="subcellular location">
    <subcellularLocation>
        <location evidence="1">Nucleus</location>
    </subcellularLocation>
</comment>
<feature type="compositionally biased region" description="Polar residues" evidence="6">
    <location>
        <begin position="694"/>
        <end position="706"/>
    </location>
</feature>
<dbReference type="SMART" id="SM00066">
    <property type="entry name" value="GAL4"/>
    <property type="match status" value="2"/>
</dbReference>
<dbReference type="InterPro" id="IPR050815">
    <property type="entry name" value="TF_fung"/>
</dbReference>
<dbReference type="GO" id="GO:0008270">
    <property type="term" value="F:zinc ion binding"/>
    <property type="evidence" value="ECO:0007669"/>
    <property type="project" value="InterPro"/>
</dbReference>
<keyword evidence="3" id="KW-0805">Transcription regulation</keyword>
<dbReference type="Pfam" id="PF04082">
    <property type="entry name" value="Fungal_trans"/>
    <property type="match status" value="1"/>
</dbReference>
<dbReference type="InterPro" id="IPR007219">
    <property type="entry name" value="XnlR_reg_dom"/>
</dbReference>
<dbReference type="PRINTS" id="PR00755">
    <property type="entry name" value="AFLATOXINBRP"/>
</dbReference>
<dbReference type="GO" id="GO:0000981">
    <property type="term" value="F:DNA-binding transcription factor activity, RNA polymerase II-specific"/>
    <property type="evidence" value="ECO:0007669"/>
    <property type="project" value="InterPro"/>
</dbReference>
<keyword evidence="4" id="KW-0804">Transcription</keyword>
<dbReference type="PANTHER" id="PTHR47338">
    <property type="entry name" value="ZN(II)2CYS6 TRANSCRIPTION FACTOR (EUROFUNG)-RELATED"/>
    <property type="match status" value="1"/>
</dbReference>
<dbReference type="GO" id="GO:0006351">
    <property type="term" value="P:DNA-templated transcription"/>
    <property type="evidence" value="ECO:0007669"/>
    <property type="project" value="InterPro"/>
</dbReference>
<dbReference type="SUPFAM" id="SSF57701">
    <property type="entry name" value="Zn2/Cys6 DNA-binding domain"/>
    <property type="match status" value="2"/>
</dbReference>
<dbReference type="InterPro" id="IPR036864">
    <property type="entry name" value="Zn2-C6_fun-type_DNA-bd_sf"/>
</dbReference>
<gene>
    <name evidence="8" type="ORF">CDV31_010899</name>
</gene>
<dbReference type="CDD" id="cd00067">
    <property type="entry name" value="GAL4"/>
    <property type="match status" value="2"/>
</dbReference>
<keyword evidence="5" id="KW-0539">Nucleus</keyword>
<name>A0A428TKJ4_9HYPO</name>
<feature type="region of interest" description="Disordered" evidence="6">
    <location>
        <begin position="686"/>
        <end position="709"/>
    </location>
</feature>
<dbReference type="PROSITE" id="PS50048">
    <property type="entry name" value="ZN2_CY6_FUNGAL_2"/>
    <property type="match status" value="2"/>
</dbReference>
<feature type="region of interest" description="Disordered" evidence="6">
    <location>
        <begin position="1"/>
        <end position="21"/>
    </location>
</feature>
<dbReference type="EMBL" id="NIZV01000175">
    <property type="protein sequence ID" value="RSM02535.1"/>
    <property type="molecule type" value="Genomic_DNA"/>
</dbReference>
<dbReference type="InterPro" id="IPR001138">
    <property type="entry name" value="Zn2Cys6_DnaBD"/>
</dbReference>
<dbReference type="Gene3D" id="4.10.240.10">
    <property type="entry name" value="Zn(2)-C6 fungal-type DNA-binding domain"/>
    <property type="match status" value="2"/>
</dbReference>
<evidence type="ECO:0000256" key="2">
    <source>
        <dbReference type="ARBA" id="ARBA00022723"/>
    </source>
</evidence>
<feature type="domain" description="Zn(2)-C6 fungal-type" evidence="7">
    <location>
        <begin position="128"/>
        <end position="158"/>
    </location>
</feature>
<dbReference type="GO" id="GO:0005634">
    <property type="term" value="C:nucleus"/>
    <property type="evidence" value="ECO:0007669"/>
    <property type="project" value="UniProtKB-SubCell"/>
</dbReference>
<keyword evidence="2" id="KW-0479">Metal-binding</keyword>
<protein>
    <recommendedName>
        <fullName evidence="7">Zn(2)-C6 fungal-type domain-containing protein</fullName>
    </recommendedName>
</protein>
<evidence type="ECO:0000256" key="1">
    <source>
        <dbReference type="ARBA" id="ARBA00004123"/>
    </source>
</evidence>
<dbReference type="CDD" id="cd12148">
    <property type="entry name" value="fungal_TF_MHR"/>
    <property type="match status" value="1"/>
</dbReference>
<evidence type="ECO:0000256" key="6">
    <source>
        <dbReference type="SAM" id="MobiDB-lite"/>
    </source>
</evidence>
<reference evidence="8 9" key="1">
    <citation type="submission" date="2017-06" db="EMBL/GenBank/DDBJ databases">
        <title>Cmopartive genomic analysis of Ambrosia Fusariam Clade fungi.</title>
        <authorList>
            <person name="Stajich J.E."/>
            <person name="Carrillo J."/>
            <person name="Kijimoto T."/>
            <person name="Eskalen A."/>
            <person name="O'Donnell K."/>
            <person name="Kasson M."/>
        </authorList>
    </citation>
    <scope>NUCLEOTIDE SEQUENCE [LARGE SCALE GENOMIC DNA]</scope>
    <source>
        <strain evidence="8 9">NRRL 20438</strain>
    </source>
</reference>
<feature type="region of interest" description="Disordered" evidence="6">
    <location>
        <begin position="179"/>
        <end position="202"/>
    </location>
</feature>
<organism evidence="8 9">
    <name type="scientific">Fusarium ambrosium</name>
    <dbReference type="NCBI Taxonomy" id="131363"/>
    <lineage>
        <taxon>Eukaryota</taxon>
        <taxon>Fungi</taxon>
        <taxon>Dikarya</taxon>
        <taxon>Ascomycota</taxon>
        <taxon>Pezizomycotina</taxon>
        <taxon>Sordariomycetes</taxon>
        <taxon>Hypocreomycetidae</taxon>
        <taxon>Hypocreales</taxon>
        <taxon>Nectriaceae</taxon>
        <taxon>Fusarium</taxon>
        <taxon>Fusarium solani species complex</taxon>
    </lineage>
</organism>
<evidence type="ECO:0000256" key="3">
    <source>
        <dbReference type="ARBA" id="ARBA00023015"/>
    </source>
</evidence>
<accession>A0A428TKJ4</accession>
<dbReference type="Pfam" id="PF00172">
    <property type="entry name" value="Zn_clus"/>
    <property type="match status" value="2"/>
</dbReference>
<dbReference type="PANTHER" id="PTHR47338:SF7">
    <property type="entry name" value="ZN(II)2CYS6 TRANSCRIPTION FACTOR (EUROFUNG)"/>
    <property type="match status" value="1"/>
</dbReference>
<comment type="caution">
    <text evidence="8">The sequence shown here is derived from an EMBL/GenBank/DDBJ whole genome shotgun (WGS) entry which is preliminary data.</text>
</comment>